<organism evidence="1 2">
    <name type="scientific">Pseudoroseicyclus aestuarii</name>
    <dbReference type="NCBI Taxonomy" id="1795041"/>
    <lineage>
        <taxon>Bacteria</taxon>
        <taxon>Pseudomonadati</taxon>
        <taxon>Pseudomonadota</taxon>
        <taxon>Alphaproteobacteria</taxon>
        <taxon>Rhodobacterales</taxon>
        <taxon>Paracoccaceae</taxon>
        <taxon>Pseudoroseicyclus</taxon>
    </lineage>
</organism>
<sequence length="123" mass="13535">MQTAQLALDGAEPVIFDDRLKEIHFGSWEGRTREDIRSVIDCPFESGLWYFRSPGGETFGSISCRVRSFLADLSEPATVVTHGITSIVLRGLCLGLDQAGMLKLPKHQGCIFHLSAGKETILL</sequence>
<dbReference type="Pfam" id="PF00300">
    <property type="entry name" value="His_Phos_1"/>
    <property type="match status" value="1"/>
</dbReference>
<gene>
    <name evidence="1" type="ORF">DFP88_102275</name>
</gene>
<dbReference type="Proteomes" id="UP000248311">
    <property type="component" value="Unassembled WGS sequence"/>
</dbReference>
<protein>
    <submittedName>
        <fullName evidence="1">Histidine phosphatase superfamily protein (Branch 1)</fullName>
    </submittedName>
</protein>
<dbReference type="SUPFAM" id="SSF53254">
    <property type="entry name" value="Phosphoglycerate mutase-like"/>
    <property type="match status" value="1"/>
</dbReference>
<dbReference type="InterPro" id="IPR029033">
    <property type="entry name" value="His_PPase_superfam"/>
</dbReference>
<evidence type="ECO:0000313" key="1">
    <source>
        <dbReference type="EMBL" id="PYE84475.1"/>
    </source>
</evidence>
<proteinExistence type="predicted"/>
<reference evidence="1 2" key="1">
    <citation type="submission" date="2018-06" db="EMBL/GenBank/DDBJ databases">
        <title>Genomic Encyclopedia of Type Strains, Phase III (KMG-III): the genomes of soil and plant-associated and newly described type strains.</title>
        <authorList>
            <person name="Whitman W."/>
        </authorList>
    </citation>
    <scope>NUCLEOTIDE SEQUENCE [LARGE SCALE GENOMIC DNA]</scope>
    <source>
        <strain evidence="1 2">CECT 9025</strain>
    </source>
</reference>
<dbReference type="EMBL" id="QJTE01000002">
    <property type="protein sequence ID" value="PYE84475.1"/>
    <property type="molecule type" value="Genomic_DNA"/>
</dbReference>
<dbReference type="AlphaFoldDB" id="A0A318ST16"/>
<keyword evidence="2" id="KW-1185">Reference proteome</keyword>
<accession>A0A318ST16</accession>
<dbReference type="InterPro" id="IPR013078">
    <property type="entry name" value="His_Pase_superF_clade-1"/>
</dbReference>
<dbReference type="Gene3D" id="3.40.50.1240">
    <property type="entry name" value="Phosphoglycerate mutase-like"/>
    <property type="match status" value="1"/>
</dbReference>
<name>A0A318ST16_9RHOB</name>
<evidence type="ECO:0000313" key="2">
    <source>
        <dbReference type="Proteomes" id="UP000248311"/>
    </source>
</evidence>
<comment type="caution">
    <text evidence="1">The sequence shown here is derived from an EMBL/GenBank/DDBJ whole genome shotgun (WGS) entry which is preliminary data.</text>
</comment>